<keyword evidence="3" id="KW-1185">Reference proteome</keyword>
<accession>A0A5C3PNB2</accession>
<dbReference type="InterPro" id="IPR027796">
    <property type="entry name" value="OTT_1508_deam-like"/>
</dbReference>
<dbReference type="Proteomes" id="UP000308197">
    <property type="component" value="Unassembled WGS sequence"/>
</dbReference>
<keyword evidence="1" id="KW-0175">Coiled coil</keyword>
<protein>
    <submittedName>
        <fullName evidence="2">Uncharacterized protein</fullName>
    </submittedName>
</protein>
<proteinExistence type="predicted"/>
<evidence type="ECO:0000313" key="3">
    <source>
        <dbReference type="Proteomes" id="UP000308197"/>
    </source>
</evidence>
<dbReference type="EMBL" id="ML211067">
    <property type="protein sequence ID" value="TFK89740.1"/>
    <property type="molecule type" value="Genomic_DNA"/>
</dbReference>
<feature type="coiled-coil region" evidence="1">
    <location>
        <begin position="158"/>
        <end position="185"/>
    </location>
</feature>
<gene>
    <name evidence="2" type="ORF">K466DRAFT_597563</name>
</gene>
<dbReference type="AlphaFoldDB" id="A0A5C3PNB2"/>
<reference evidence="2 3" key="1">
    <citation type="journal article" date="2019" name="Nat. Ecol. Evol.">
        <title>Megaphylogeny resolves global patterns of mushroom evolution.</title>
        <authorList>
            <person name="Varga T."/>
            <person name="Krizsan K."/>
            <person name="Foldi C."/>
            <person name="Dima B."/>
            <person name="Sanchez-Garcia M."/>
            <person name="Sanchez-Ramirez S."/>
            <person name="Szollosi G.J."/>
            <person name="Szarkandi J.G."/>
            <person name="Papp V."/>
            <person name="Albert L."/>
            <person name="Andreopoulos W."/>
            <person name="Angelini C."/>
            <person name="Antonin V."/>
            <person name="Barry K.W."/>
            <person name="Bougher N.L."/>
            <person name="Buchanan P."/>
            <person name="Buyck B."/>
            <person name="Bense V."/>
            <person name="Catcheside P."/>
            <person name="Chovatia M."/>
            <person name="Cooper J."/>
            <person name="Damon W."/>
            <person name="Desjardin D."/>
            <person name="Finy P."/>
            <person name="Geml J."/>
            <person name="Haridas S."/>
            <person name="Hughes K."/>
            <person name="Justo A."/>
            <person name="Karasinski D."/>
            <person name="Kautmanova I."/>
            <person name="Kiss B."/>
            <person name="Kocsube S."/>
            <person name="Kotiranta H."/>
            <person name="LaButti K.M."/>
            <person name="Lechner B.E."/>
            <person name="Liimatainen K."/>
            <person name="Lipzen A."/>
            <person name="Lukacs Z."/>
            <person name="Mihaltcheva S."/>
            <person name="Morgado L.N."/>
            <person name="Niskanen T."/>
            <person name="Noordeloos M.E."/>
            <person name="Ohm R.A."/>
            <person name="Ortiz-Santana B."/>
            <person name="Ovrebo C."/>
            <person name="Racz N."/>
            <person name="Riley R."/>
            <person name="Savchenko A."/>
            <person name="Shiryaev A."/>
            <person name="Soop K."/>
            <person name="Spirin V."/>
            <person name="Szebenyi C."/>
            <person name="Tomsovsky M."/>
            <person name="Tulloss R.E."/>
            <person name="Uehling J."/>
            <person name="Grigoriev I.V."/>
            <person name="Vagvolgyi C."/>
            <person name="Papp T."/>
            <person name="Martin F.M."/>
            <person name="Miettinen O."/>
            <person name="Hibbett D.S."/>
            <person name="Nagy L.G."/>
        </authorList>
    </citation>
    <scope>NUCLEOTIDE SEQUENCE [LARGE SCALE GENOMIC DNA]</scope>
    <source>
        <strain evidence="2 3">HHB13444</strain>
    </source>
</reference>
<sequence>MDILCRPESRHNAAAAGAVGPDGVFSVNVNTRRDADLGAFIDSFAFACSQGPKRDVLAFIAKLLRVGTTSDLSALKLLGTSNRSRSSNVESCSKALLFALISASRAPQEHVPLHKDRIGGLVLRAYFTKLLYYLPDGRSAHEGLRAAMSTPLIRSALSAETEDQLEEVLESIRNALSELQRANEKDEPTRNRWRTAVWSDLCNMCRDIADSLKFCSSVIRRAGQQHMLSSVINPLSKISQIVPCVDILVALACTDGPMRVMLSRAQPSPLEWLPPPPAADQIVKITKASYDDCFHDKSWDTFRDRLFKAGLRGDSPMYRDVDLKRPDFLTLRLSLFVHCECQLLTRFLREAADGSLFPHIGCTKRPCYPCANIFSLQLTGDTQDDARRRRPVCTVQRSHERAYPLWLYPQLPRAYGTRDKFAEDLVSNLKADILYHFEWFDQSRITVL</sequence>
<dbReference type="Pfam" id="PF14441">
    <property type="entry name" value="OTT_1508_deam"/>
    <property type="match status" value="1"/>
</dbReference>
<evidence type="ECO:0000313" key="2">
    <source>
        <dbReference type="EMBL" id="TFK89740.1"/>
    </source>
</evidence>
<evidence type="ECO:0000256" key="1">
    <source>
        <dbReference type="SAM" id="Coils"/>
    </source>
</evidence>
<name>A0A5C3PNB2_9APHY</name>
<dbReference type="InParanoid" id="A0A5C3PNB2"/>
<organism evidence="2 3">
    <name type="scientific">Polyporus arcularius HHB13444</name>
    <dbReference type="NCBI Taxonomy" id="1314778"/>
    <lineage>
        <taxon>Eukaryota</taxon>
        <taxon>Fungi</taxon>
        <taxon>Dikarya</taxon>
        <taxon>Basidiomycota</taxon>
        <taxon>Agaricomycotina</taxon>
        <taxon>Agaricomycetes</taxon>
        <taxon>Polyporales</taxon>
        <taxon>Polyporaceae</taxon>
        <taxon>Polyporus</taxon>
    </lineage>
</organism>